<proteinExistence type="predicted"/>
<organism evidence="1 2">
    <name type="scientific">Trichonephila inaurata madagascariensis</name>
    <dbReference type="NCBI Taxonomy" id="2747483"/>
    <lineage>
        <taxon>Eukaryota</taxon>
        <taxon>Metazoa</taxon>
        <taxon>Ecdysozoa</taxon>
        <taxon>Arthropoda</taxon>
        <taxon>Chelicerata</taxon>
        <taxon>Arachnida</taxon>
        <taxon>Araneae</taxon>
        <taxon>Araneomorphae</taxon>
        <taxon>Entelegynae</taxon>
        <taxon>Araneoidea</taxon>
        <taxon>Nephilidae</taxon>
        <taxon>Trichonephila</taxon>
        <taxon>Trichonephila inaurata</taxon>
    </lineage>
</organism>
<dbReference type="Proteomes" id="UP000886998">
    <property type="component" value="Unassembled WGS sequence"/>
</dbReference>
<comment type="caution">
    <text evidence="1">The sequence shown here is derived from an EMBL/GenBank/DDBJ whole genome shotgun (WGS) entry which is preliminary data.</text>
</comment>
<dbReference type="PANTHER" id="PTHR37984:SF15">
    <property type="entry name" value="INTEGRASE CATALYTIC DOMAIN-CONTAINING PROTEIN"/>
    <property type="match status" value="1"/>
</dbReference>
<dbReference type="Gene3D" id="3.30.420.10">
    <property type="entry name" value="Ribonuclease H-like superfamily/Ribonuclease H"/>
    <property type="match status" value="1"/>
</dbReference>
<protein>
    <recommendedName>
        <fullName evidence="3">Integrase catalytic domain-containing protein</fullName>
    </recommendedName>
</protein>
<name>A0A8X6XJK7_9ARAC</name>
<evidence type="ECO:0008006" key="3">
    <source>
        <dbReference type="Google" id="ProtNLM"/>
    </source>
</evidence>
<reference evidence="1" key="1">
    <citation type="submission" date="2020-08" db="EMBL/GenBank/DDBJ databases">
        <title>Multicomponent nature underlies the extraordinary mechanical properties of spider dragline silk.</title>
        <authorList>
            <person name="Kono N."/>
            <person name="Nakamura H."/>
            <person name="Mori M."/>
            <person name="Yoshida Y."/>
            <person name="Ohtoshi R."/>
            <person name="Malay A.D."/>
            <person name="Moran D.A.P."/>
            <person name="Tomita M."/>
            <person name="Numata K."/>
            <person name="Arakawa K."/>
        </authorList>
    </citation>
    <scope>NUCLEOTIDE SEQUENCE</scope>
</reference>
<dbReference type="InterPro" id="IPR036397">
    <property type="entry name" value="RNaseH_sf"/>
</dbReference>
<dbReference type="GO" id="GO:0003676">
    <property type="term" value="F:nucleic acid binding"/>
    <property type="evidence" value="ECO:0007669"/>
    <property type="project" value="InterPro"/>
</dbReference>
<dbReference type="EMBL" id="BMAV01009842">
    <property type="protein sequence ID" value="GFY54381.1"/>
    <property type="molecule type" value="Genomic_DNA"/>
</dbReference>
<evidence type="ECO:0000313" key="2">
    <source>
        <dbReference type="Proteomes" id="UP000886998"/>
    </source>
</evidence>
<dbReference type="InterPro" id="IPR050951">
    <property type="entry name" value="Retrovirus_Pol_polyprotein"/>
</dbReference>
<dbReference type="InterPro" id="IPR012337">
    <property type="entry name" value="RNaseH-like_sf"/>
</dbReference>
<dbReference type="OrthoDB" id="8061593at2759"/>
<keyword evidence="2" id="KW-1185">Reference proteome</keyword>
<evidence type="ECO:0000313" key="1">
    <source>
        <dbReference type="EMBL" id="GFY54381.1"/>
    </source>
</evidence>
<gene>
    <name evidence="1" type="primary">evm_012417</name>
    <name evidence="1" type="ORF">TNIN_203741</name>
</gene>
<dbReference type="PANTHER" id="PTHR37984">
    <property type="entry name" value="PROTEIN CBG26694"/>
    <property type="match status" value="1"/>
</dbReference>
<sequence>MTVWLKHTRRCWSNSSKTESKSKNSKIETFEFFKRNILRCVPMEKIRPYIPLDFQKRAFEAYQLSHPGIRATSKLVTDKYIWHNITNSRLEHALHVKNPQAHSAFERISVPNKRFNHLNVDIVGPLPTCQGYRYLLIIIDRFTRWIEAIPLQDLNCRNFCKSSNSTTTYYPQANGLIKQQHCSIKAAFRCYLPSLTWVVHLQNWCMAHL</sequence>
<accession>A0A8X6XJK7</accession>
<dbReference type="AlphaFoldDB" id="A0A8X6XJK7"/>
<dbReference type="SUPFAM" id="SSF53098">
    <property type="entry name" value="Ribonuclease H-like"/>
    <property type="match status" value="1"/>
</dbReference>